<name>A0ACC0PAG3_RHOML</name>
<organism evidence="1 2">
    <name type="scientific">Rhododendron molle</name>
    <name type="common">Chinese azalea</name>
    <name type="synonym">Azalea mollis</name>
    <dbReference type="NCBI Taxonomy" id="49168"/>
    <lineage>
        <taxon>Eukaryota</taxon>
        <taxon>Viridiplantae</taxon>
        <taxon>Streptophyta</taxon>
        <taxon>Embryophyta</taxon>
        <taxon>Tracheophyta</taxon>
        <taxon>Spermatophyta</taxon>
        <taxon>Magnoliopsida</taxon>
        <taxon>eudicotyledons</taxon>
        <taxon>Gunneridae</taxon>
        <taxon>Pentapetalae</taxon>
        <taxon>asterids</taxon>
        <taxon>Ericales</taxon>
        <taxon>Ericaceae</taxon>
        <taxon>Ericoideae</taxon>
        <taxon>Rhodoreae</taxon>
        <taxon>Rhododendron</taxon>
    </lineage>
</organism>
<dbReference type="EMBL" id="CM046391">
    <property type="protein sequence ID" value="KAI8561717.1"/>
    <property type="molecule type" value="Genomic_DNA"/>
</dbReference>
<accession>A0ACC0PAG3</accession>
<dbReference type="Proteomes" id="UP001062846">
    <property type="component" value="Chromosome 4"/>
</dbReference>
<protein>
    <submittedName>
        <fullName evidence="1">Uncharacterized protein</fullName>
    </submittedName>
</protein>
<keyword evidence="2" id="KW-1185">Reference proteome</keyword>
<comment type="caution">
    <text evidence="1">The sequence shown here is derived from an EMBL/GenBank/DDBJ whole genome shotgun (WGS) entry which is preliminary data.</text>
</comment>
<evidence type="ECO:0000313" key="2">
    <source>
        <dbReference type="Proteomes" id="UP001062846"/>
    </source>
</evidence>
<proteinExistence type="predicted"/>
<sequence>MSRQADLVEIGKDGFAILDESYGRNKKKPPPHLVEIGKDGFAILEESYGRNKKKPPPHQEVQHRPPTPSLRPVVQPIQDPFIWRYRGAKSYEAVVITEAKHHNFVAYGRHFAQMARQADYDHLVKVGLEGFAMVDKLFGPERYQKQQQKYQQKQKPQMKQEVAIDCNEAAKLYGGMVVADFKRKPLRAAY</sequence>
<evidence type="ECO:0000313" key="1">
    <source>
        <dbReference type="EMBL" id="KAI8561717.1"/>
    </source>
</evidence>
<reference evidence="1" key="1">
    <citation type="submission" date="2022-02" db="EMBL/GenBank/DDBJ databases">
        <title>Plant Genome Project.</title>
        <authorList>
            <person name="Zhang R.-G."/>
        </authorList>
    </citation>
    <scope>NUCLEOTIDE SEQUENCE</scope>
    <source>
        <strain evidence="1">AT1</strain>
    </source>
</reference>
<gene>
    <name evidence="1" type="ORF">RHMOL_Rhmol04G0362500</name>
</gene>